<evidence type="ECO:0000259" key="3">
    <source>
        <dbReference type="Pfam" id="PF16124"/>
    </source>
</evidence>
<feature type="region of interest" description="Disordered" evidence="2">
    <location>
        <begin position="327"/>
        <end position="354"/>
    </location>
</feature>
<accession>A0A059CVK1</accession>
<dbReference type="OMA" id="EQSSEFW"/>
<evidence type="ECO:0000256" key="2">
    <source>
        <dbReference type="SAM" id="MobiDB-lite"/>
    </source>
</evidence>
<protein>
    <recommendedName>
        <fullName evidence="3">ATP-dependent DNA helicase RecQ zinc-binding domain-containing protein</fullName>
    </recommendedName>
</protein>
<dbReference type="STRING" id="71139.A0A059CVK1"/>
<dbReference type="SUPFAM" id="SSF52540">
    <property type="entry name" value="P-loop containing nucleoside triphosphate hydrolases"/>
    <property type="match status" value="1"/>
</dbReference>
<dbReference type="EMBL" id="KK198755">
    <property type="protein sequence ID" value="KCW81945.1"/>
    <property type="molecule type" value="Genomic_DNA"/>
</dbReference>
<feature type="domain" description="ATP-dependent DNA helicase RecQ zinc-binding" evidence="3">
    <location>
        <begin position="28"/>
        <end position="99"/>
    </location>
</feature>
<dbReference type="InParanoid" id="A0A059CVK1"/>
<feature type="region of interest" description="Disordered" evidence="2">
    <location>
        <begin position="255"/>
        <end position="281"/>
    </location>
</feature>
<dbReference type="AlphaFoldDB" id="A0A059CVK1"/>
<feature type="compositionally biased region" description="Basic and acidic residues" evidence="2">
    <location>
        <begin position="333"/>
        <end position="354"/>
    </location>
</feature>
<reference evidence="4" key="1">
    <citation type="submission" date="2013-07" db="EMBL/GenBank/DDBJ databases">
        <title>The genome of Eucalyptus grandis.</title>
        <authorList>
            <person name="Schmutz J."/>
            <person name="Hayes R."/>
            <person name="Myburg A."/>
            <person name="Tuskan G."/>
            <person name="Grattapaglia D."/>
            <person name="Rokhsar D.S."/>
        </authorList>
    </citation>
    <scope>NUCLEOTIDE SEQUENCE</scope>
    <source>
        <tissue evidence="4">Leaf extractions</tissue>
    </source>
</reference>
<dbReference type="InterPro" id="IPR032284">
    <property type="entry name" value="RecQ_Zn-bd"/>
</dbReference>
<comment type="similarity">
    <text evidence="1">Belongs to the helicase family. RecQ subfamily.</text>
</comment>
<evidence type="ECO:0000313" key="4">
    <source>
        <dbReference type="EMBL" id="KCW81945.1"/>
    </source>
</evidence>
<name>A0A059CVK1_EUCGR</name>
<evidence type="ECO:0000256" key="1">
    <source>
        <dbReference type="ARBA" id="ARBA00005446"/>
    </source>
</evidence>
<organism evidence="4">
    <name type="scientific">Eucalyptus grandis</name>
    <name type="common">Flooded gum</name>
    <dbReference type="NCBI Taxonomy" id="71139"/>
    <lineage>
        <taxon>Eukaryota</taxon>
        <taxon>Viridiplantae</taxon>
        <taxon>Streptophyta</taxon>
        <taxon>Embryophyta</taxon>
        <taxon>Tracheophyta</taxon>
        <taxon>Spermatophyta</taxon>
        <taxon>Magnoliopsida</taxon>
        <taxon>eudicotyledons</taxon>
        <taxon>Gunneridae</taxon>
        <taxon>Pentapetalae</taxon>
        <taxon>rosids</taxon>
        <taxon>malvids</taxon>
        <taxon>Myrtales</taxon>
        <taxon>Myrtaceae</taxon>
        <taxon>Myrtoideae</taxon>
        <taxon>Eucalypteae</taxon>
        <taxon>Eucalyptus</taxon>
    </lineage>
</organism>
<dbReference type="Gene3D" id="3.40.50.300">
    <property type="entry name" value="P-loop containing nucleotide triphosphate hydrolases"/>
    <property type="match status" value="1"/>
</dbReference>
<dbReference type="Gramene" id="KCW81945">
    <property type="protein sequence ID" value="KCW81945"/>
    <property type="gene ID" value="EUGRSUZ_C03312"/>
</dbReference>
<dbReference type="Pfam" id="PF16124">
    <property type="entry name" value="RecQ_Zn_bind"/>
    <property type="match status" value="1"/>
</dbReference>
<dbReference type="PANTHER" id="PTHR13710">
    <property type="entry name" value="DNA HELICASE RECQ FAMILY MEMBER"/>
    <property type="match status" value="1"/>
</dbReference>
<sequence length="354" mass="40204">MEAFYQESGRAGRDQLPSTSILYYGIDDRKRMEFILSKAKDKKPQSSSSQDGLLKKLLADFNQMVEYCEGSGCRRRKILESFGEQVPASLCKNSCDTCKHPNQVARQLEELTTTCVSRQRNQFSRILMHRFYGIDVRKSSTISKFKSGVKDKIDFWEHAEENYNQKQGLDRKMNKVDKNEVSEELRETSKQRLFKALRLAQQRLGSLMNEIEESASSLENDCYKKYGKSRKSFYLSQVANTVRWLSTTNSTDLTNRLRISDDSPSENMPPKQEPSGSAPSSVNQVIMEAINEEGPSVISSTCVSSVQSSTTTAASLPAIPSFSEFMKSRKAKDRAVDKLPETAEKNTEKRMRLQ</sequence>
<gene>
    <name evidence="4" type="ORF">EUGRSUZ_C03312</name>
</gene>
<dbReference type="InterPro" id="IPR027417">
    <property type="entry name" value="P-loop_NTPase"/>
</dbReference>
<proteinExistence type="inferred from homology"/>
<dbReference type="PANTHER" id="PTHR13710:SF155">
    <property type="entry name" value="ATP-DEPENDENT DNA HELICASE Q-LIKE 3"/>
    <property type="match status" value="1"/>
</dbReference>